<accession>A0A4R4K805</accession>
<evidence type="ECO:0000313" key="3">
    <source>
        <dbReference type="Proteomes" id="UP000295706"/>
    </source>
</evidence>
<protein>
    <submittedName>
        <fullName evidence="2">IS200/IS605 family transposase</fullName>
    </submittedName>
</protein>
<dbReference type="GO" id="GO:0006313">
    <property type="term" value="P:DNA transposition"/>
    <property type="evidence" value="ECO:0007669"/>
    <property type="project" value="InterPro"/>
</dbReference>
<dbReference type="SMART" id="SM01321">
    <property type="entry name" value="Y1_Tnp"/>
    <property type="match status" value="1"/>
</dbReference>
<sequence>MGDVFSQLYIHLVFSPKHREALILPDWEEELYKYITGVIQQRGHKLLAIGGMPDHVHIFIGQKPSESISDLVVEIKTSSNLFIKEKKLSRHKFDWQNGYGVFSHSRSQLNAVCKYILNQKEHHKKKTFQEEFMKFCEDFGIEIGKKEFFTWFGQDVHK</sequence>
<dbReference type="PANTHER" id="PTHR33360">
    <property type="entry name" value="TRANSPOSASE FOR INSERTION SEQUENCE ELEMENT IS200"/>
    <property type="match status" value="1"/>
</dbReference>
<dbReference type="Gene3D" id="3.30.70.1290">
    <property type="entry name" value="Transposase IS200-like"/>
    <property type="match status" value="1"/>
</dbReference>
<dbReference type="Proteomes" id="UP000295706">
    <property type="component" value="Unassembled WGS sequence"/>
</dbReference>
<dbReference type="AlphaFoldDB" id="A0A4R4K805"/>
<organism evidence="2 3">
    <name type="scientific">Arundinibacter roseus</name>
    <dbReference type="NCBI Taxonomy" id="2070510"/>
    <lineage>
        <taxon>Bacteria</taxon>
        <taxon>Pseudomonadati</taxon>
        <taxon>Bacteroidota</taxon>
        <taxon>Cytophagia</taxon>
        <taxon>Cytophagales</taxon>
        <taxon>Spirosomataceae</taxon>
        <taxon>Arundinibacter</taxon>
    </lineage>
</organism>
<keyword evidence="3" id="KW-1185">Reference proteome</keyword>
<gene>
    <name evidence="2" type="primary">tnpA</name>
    <name evidence="2" type="ORF">EZE20_16080</name>
</gene>
<dbReference type="OrthoDB" id="9797997at2"/>
<dbReference type="InterPro" id="IPR036515">
    <property type="entry name" value="Transposase_17_sf"/>
</dbReference>
<reference evidence="2 3" key="1">
    <citation type="submission" date="2019-02" db="EMBL/GenBank/DDBJ databases">
        <title>Arundinibacter roseus gen. nov., sp. nov., a new member of the family Cytophagaceae.</title>
        <authorList>
            <person name="Szuroczki S."/>
            <person name="Khayer B."/>
            <person name="Sproer C."/>
            <person name="Toumi M."/>
            <person name="Szabo A."/>
            <person name="Felfoldi T."/>
            <person name="Schumann P."/>
            <person name="Toth E."/>
        </authorList>
    </citation>
    <scope>NUCLEOTIDE SEQUENCE [LARGE SCALE GENOMIC DNA]</scope>
    <source>
        <strain evidence="2 3">DMA-k-7a</strain>
    </source>
</reference>
<dbReference type="NCBIfam" id="NF033573">
    <property type="entry name" value="transpos_IS200"/>
    <property type="match status" value="1"/>
</dbReference>
<name>A0A4R4K805_9BACT</name>
<dbReference type="SUPFAM" id="SSF143422">
    <property type="entry name" value="Transposase IS200-like"/>
    <property type="match status" value="1"/>
</dbReference>
<proteinExistence type="predicted"/>
<dbReference type="Pfam" id="PF01797">
    <property type="entry name" value="Y1_Tnp"/>
    <property type="match status" value="1"/>
</dbReference>
<dbReference type="InterPro" id="IPR002686">
    <property type="entry name" value="Transposase_17"/>
</dbReference>
<comment type="caution">
    <text evidence="2">The sequence shown here is derived from an EMBL/GenBank/DDBJ whole genome shotgun (WGS) entry which is preliminary data.</text>
</comment>
<feature type="domain" description="Transposase IS200-like" evidence="1">
    <location>
        <begin position="5"/>
        <end position="119"/>
    </location>
</feature>
<dbReference type="PANTHER" id="PTHR33360:SF2">
    <property type="entry name" value="TRANSPOSASE FOR INSERTION SEQUENCE ELEMENT IS200"/>
    <property type="match status" value="1"/>
</dbReference>
<dbReference type="EMBL" id="SMJU01000009">
    <property type="protein sequence ID" value="TDB63807.1"/>
    <property type="molecule type" value="Genomic_DNA"/>
</dbReference>
<dbReference type="GO" id="GO:0003677">
    <property type="term" value="F:DNA binding"/>
    <property type="evidence" value="ECO:0007669"/>
    <property type="project" value="InterPro"/>
</dbReference>
<dbReference type="RefSeq" id="WP_132119477.1">
    <property type="nucleotide sequence ID" value="NZ_SMJU01000009.1"/>
</dbReference>
<dbReference type="GO" id="GO:0004803">
    <property type="term" value="F:transposase activity"/>
    <property type="evidence" value="ECO:0007669"/>
    <property type="project" value="InterPro"/>
</dbReference>
<evidence type="ECO:0000313" key="2">
    <source>
        <dbReference type="EMBL" id="TDB63807.1"/>
    </source>
</evidence>
<evidence type="ECO:0000259" key="1">
    <source>
        <dbReference type="SMART" id="SM01321"/>
    </source>
</evidence>